<reference evidence="2" key="1">
    <citation type="journal article" date="2014" name="Int. J. Syst. Evol. Microbiol.">
        <title>Complete genome sequence of Corynebacterium casei LMG S-19264T (=DSM 44701T), isolated from a smear-ripened cheese.</title>
        <authorList>
            <consortium name="US DOE Joint Genome Institute (JGI-PGF)"/>
            <person name="Walter F."/>
            <person name="Albersmeier A."/>
            <person name="Kalinowski J."/>
            <person name="Ruckert C."/>
        </authorList>
    </citation>
    <scope>NUCLEOTIDE SEQUENCE</scope>
    <source>
        <strain evidence="2">CGMCC 1.12813</strain>
    </source>
</reference>
<feature type="transmembrane region" description="Helical" evidence="1">
    <location>
        <begin position="161"/>
        <end position="185"/>
    </location>
</feature>
<dbReference type="Proteomes" id="UP000606922">
    <property type="component" value="Unassembled WGS sequence"/>
</dbReference>
<feature type="transmembrane region" description="Helical" evidence="1">
    <location>
        <begin position="79"/>
        <end position="97"/>
    </location>
</feature>
<name>A0A916SNB3_9MICO</name>
<dbReference type="EMBL" id="BMGB01000001">
    <property type="protein sequence ID" value="GGB04855.1"/>
    <property type="molecule type" value="Genomic_DNA"/>
</dbReference>
<dbReference type="AlphaFoldDB" id="A0A916SNB3"/>
<keyword evidence="1" id="KW-1133">Transmembrane helix</keyword>
<organism evidence="2 3">
    <name type="scientific">Conyzicola nivalis</name>
    <dbReference type="NCBI Taxonomy" id="1477021"/>
    <lineage>
        <taxon>Bacteria</taxon>
        <taxon>Bacillati</taxon>
        <taxon>Actinomycetota</taxon>
        <taxon>Actinomycetes</taxon>
        <taxon>Micrococcales</taxon>
        <taxon>Microbacteriaceae</taxon>
        <taxon>Conyzicola</taxon>
    </lineage>
</organism>
<keyword evidence="1" id="KW-0812">Transmembrane</keyword>
<sequence>MSAQERAVQQRDPLAALVGRPTSYLAGLLLPVYAGIMTWLNRDSIVSATFAIAALLFVAVASLALVLRSSPLRAPLTARTHALVVGSALAAMIASDLSMWGSDPYLRDNWGAPAVGLFIVALAPYRPARELMVSGLGSAFIAAFVALVRPDSFVVDAPVGVFVVVAATPILAMSLGAAAFVDVLVRSLDRWRVRADRVSTAMSGARGDSIARSVQQDSVTVLNQEVVPFFTALLEGAVVDEETRQRARAISNEVRALMVADVDRTWLESVVEQAGHRGHTASAAAGAVVTDEQRLAEHMSTDERTALRAFIVALHDEQSLGDSGAEIAITPAGARCDVVLRARLDSELNVVKGPLAPFLAVVRVMFGDLQVEHEHPELTLRFSYEQR</sequence>
<dbReference type="RefSeq" id="WP_188510426.1">
    <property type="nucleotide sequence ID" value="NZ_BMGB01000001.1"/>
</dbReference>
<comment type="caution">
    <text evidence="2">The sequence shown here is derived from an EMBL/GenBank/DDBJ whole genome shotgun (WGS) entry which is preliminary data.</text>
</comment>
<evidence type="ECO:0000313" key="3">
    <source>
        <dbReference type="Proteomes" id="UP000606922"/>
    </source>
</evidence>
<feature type="transmembrane region" description="Helical" evidence="1">
    <location>
        <begin position="45"/>
        <end position="67"/>
    </location>
</feature>
<protein>
    <submittedName>
        <fullName evidence="2">Uncharacterized protein</fullName>
    </submittedName>
</protein>
<accession>A0A916SNB3</accession>
<gene>
    <name evidence="2" type="ORF">GCM10010979_19480</name>
</gene>
<keyword evidence="3" id="KW-1185">Reference proteome</keyword>
<evidence type="ECO:0000256" key="1">
    <source>
        <dbReference type="SAM" id="Phobius"/>
    </source>
</evidence>
<reference evidence="2" key="2">
    <citation type="submission" date="2020-09" db="EMBL/GenBank/DDBJ databases">
        <authorList>
            <person name="Sun Q."/>
            <person name="Zhou Y."/>
        </authorList>
    </citation>
    <scope>NUCLEOTIDE SEQUENCE</scope>
    <source>
        <strain evidence="2">CGMCC 1.12813</strain>
    </source>
</reference>
<keyword evidence="1" id="KW-0472">Membrane</keyword>
<evidence type="ECO:0000313" key="2">
    <source>
        <dbReference type="EMBL" id="GGB04855.1"/>
    </source>
</evidence>
<feature type="transmembrane region" description="Helical" evidence="1">
    <location>
        <begin position="132"/>
        <end position="149"/>
    </location>
</feature>
<proteinExistence type="predicted"/>
<feature type="transmembrane region" description="Helical" evidence="1">
    <location>
        <begin position="109"/>
        <end position="125"/>
    </location>
</feature>
<feature type="transmembrane region" description="Helical" evidence="1">
    <location>
        <begin position="21"/>
        <end position="39"/>
    </location>
</feature>